<keyword evidence="1" id="KW-0175">Coiled coil</keyword>
<proteinExistence type="predicted"/>
<protein>
    <submittedName>
        <fullName evidence="2">Uncharacterized protein</fullName>
    </submittedName>
</protein>
<evidence type="ECO:0000313" key="2">
    <source>
        <dbReference type="EMBL" id="CAE6529999.1"/>
    </source>
</evidence>
<dbReference type="Proteomes" id="UP000663853">
    <property type="component" value="Unassembled WGS sequence"/>
</dbReference>
<organism evidence="2 3">
    <name type="scientific">Rhizoctonia solani</name>
    <dbReference type="NCBI Taxonomy" id="456999"/>
    <lineage>
        <taxon>Eukaryota</taxon>
        <taxon>Fungi</taxon>
        <taxon>Dikarya</taxon>
        <taxon>Basidiomycota</taxon>
        <taxon>Agaricomycotina</taxon>
        <taxon>Agaricomycetes</taxon>
        <taxon>Cantharellales</taxon>
        <taxon>Ceratobasidiaceae</taxon>
        <taxon>Rhizoctonia</taxon>
    </lineage>
</organism>
<comment type="caution">
    <text evidence="2">The sequence shown here is derived from an EMBL/GenBank/DDBJ whole genome shotgun (WGS) entry which is preliminary data.</text>
</comment>
<dbReference type="EMBL" id="CAJMXA010003980">
    <property type="protein sequence ID" value="CAE6529999.1"/>
    <property type="molecule type" value="Genomic_DNA"/>
</dbReference>
<sequence>MATISNTRRALLDTGARRRRFLGPVLFAAATVARVVDVPGLRQPGIAALELVGVIKAPKRNRAKAREQIDIIDQEIASVRAEVSADTEADTGRHTLDIYLCEAQVYVDKLELLKKELSQIANKQYGGRFADQWMIVEALDVCEKQFVHAKWEFWEARWKFYRSSAQTRRHSRASVMTSVTRARVLRFLATRLANLTEQAYVRFGLMDVRSQHRLAIVFMITGAFF</sequence>
<name>A0A8H3HMM6_9AGAM</name>
<reference evidence="2" key="1">
    <citation type="submission" date="2021-01" db="EMBL/GenBank/DDBJ databases">
        <authorList>
            <person name="Kaushik A."/>
        </authorList>
    </citation>
    <scope>NUCLEOTIDE SEQUENCE</scope>
    <source>
        <strain evidence="2">AG6-10EEA</strain>
    </source>
</reference>
<evidence type="ECO:0000256" key="1">
    <source>
        <dbReference type="SAM" id="Coils"/>
    </source>
</evidence>
<feature type="coiled-coil region" evidence="1">
    <location>
        <begin position="62"/>
        <end position="123"/>
    </location>
</feature>
<evidence type="ECO:0000313" key="3">
    <source>
        <dbReference type="Proteomes" id="UP000663853"/>
    </source>
</evidence>
<dbReference type="AlphaFoldDB" id="A0A8H3HMM6"/>
<gene>
    <name evidence="2" type="ORF">RDB_LOCUS166378</name>
</gene>
<accession>A0A8H3HMM6</accession>